<gene>
    <name evidence="3" type="ORF">N787_09275</name>
</gene>
<dbReference type="Gene3D" id="3.30.1150.10">
    <property type="match status" value="1"/>
</dbReference>
<feature type="compositionally biased region" description="Basic and acidic residues" evidence="1">
    <location>
        <begin position="170"/>
        <end position="195"/>
    </location>
</feature>
<keyword evidence="2" id="KW-0472">Membrane</keyword>
<reference evidence="3 4" key="1">
    <citation type="submission" date="2013-09" db="EMBL/GenBank/DDBJ databases">
        <title>Genome sequencing of Arenimonas metalli.</title>
        <authorList>
            <person name="Chen F."/>
            <person name="Wang G."/>
        </authorList>
    </citation>
    <scope>NUCLEOTIDE SEQUENCE [LARGE SCALE GENOMIC DNA]</scope>
    <source>
        <strain evidence="3 4">CF5-1</strain>
    </source>
</reference>
<comment type="caution">
    <text evidence="3">The sequence shown here is derived from an EMBL/GenBank/DDBJ whole genome shotgun (WGS) entry which is preliminary data.</text>
</comment>
<protein>
    <recommendedName>
        <fullName evidence="5">Protein TolA</fullName>
    </recommendedName>
</protein>
<feature type="transmembrane region" description="Helical" evidence="2">
    <location>
        <begin position="7"/>
        <end position="29"/>
    </location>
</feature>
<keyword evidence="2" id="KW-1133">Transmembrane helix</keyword>
<evidence type="ECO:0000313" key="4">
    <source>
        <dbReference type="Proteomes" id="UP000029393"/>
    </source>
</evidence>
<dbReference type="PATRIC" id="fig|1384056.3.peg.711"/>
<keyword evidence="2" id="KW-0812">Transmembrane</keyword>
<dbReference type="Proteomes" id="UP000029393">
    <property type="component" value="Unassembled WGS sequence"/>
</dbReference>
<evidence type="ECO:0008006" key="5">
    <source>
        <dbReference type="Google" id="ProtNLM"/>
    </source>
</evidence>
<organism evidence="3 4">
    <name type="scientific">Arenimonas metalli CF5-1</name>
    <dbReference type="NCBI Taxonomy" id="1384056"/>
    <lineage>
        <taxon>Bacteria</taxon>
        <taxon>Pseudomonadati</taxon>
        <taxon>Pseudomonadota</taxon>
        <taxon>Gammaproteobacteria</taxon>
        <taxon>Lysobacterales</taxon>
        <taxon>Lysobacteraceae</taxon>
        <taxon>Arenimonas</taxon>
    </lineage>
</organism>
<evidence type="ECO:0000313" key="3">
    <source>
        <dbReference type="EMBL" id="KFN47304.1"/>
    </source>
</evidence>
<keyword evidence="4" id="KW-1185">Reference proteome</keyword>
<evidence type="ECO:0000256" key="1">
    <source>
        <dbReference type="SAM" id="MobiDB-lite"/>
    </source>
</evidence>
<feature type="compositionally biased region" description="Pro residues" evidence="1">
    <location>
        <begin position="67"/>
        <end position="90"/>
    </location>
</feature>
<name>A0A091B8Y2_9GAMM</name>
<dbReference type="SUPFAM" id="SSF74653">
    <property type="entry name" value="TolA/TonB C-terminal domain"/>
    <property type="match status" value="1"/>
</dbReference>
<accession>A0A091B8Y2</accession>
<dbReference type="EMBL" id="AVCK01000011">
    <property type="protein sequence ID" value="KFN47304.1"/>
    <property type="molecule type" value="Genomic_DNA"/>
</dbReference>
<sequence length="309" mass="34001">MQDDIAAPVAMAVALHVGLLALLLVAGWWQPAPQVISVAGPVVEASLVVSPSDVVAAERSAAEAPKPEPTPPPPVEAAPPPQPLPAPQPQDAPDEAQPVPQERVPEPSPVEQDAVAKLALEQEQAKEREEQEAKRIQEQIDLTERERKQEEAERRQRLREQQLAQLAEIRKQKEEAERQSKLEEQRLRQLADRETAPAPSPAPAQPAGGNNGVDTDLAARYALAMLQTAEMNWNRSLAPESTPCKVRFTQIPGGEVIDISFLSCPFDGQARESVERALRRSPMPYAGFEPVFQRQIDLTFCYPQEACPR</sequence>
<dbReference type="STRING" id="1384056.N787_09275"/>
<evidence type="ECO:0000256" key="2">
    <source>
        <dbReference type="SAM" id="Phobius"/>
    </source>
</evidence>
<proteinExistence type="predicted"/>
<feature type="compositionally biased region" description="Low complexity" evidence="1">
    <location>
        <begin position="91"/>
        <end position="101"/>
    </location>
</feature>
<feature type="region of interest" description="Disordered" evidence="1">
    <location>
        <begin position="58"/>
        <end position="112"/>
    </location>
</feature>
<feature type="region of interest" description="Disordered" evidence="1">
    <location>
        <begin position="170"/>
        <end position="213"/>
    </location>
</feature>
<dbReference type="AlphaFoldDB" id="A0A091B8Y2"/>
<dbReference type="eggNOG" id="COG3064">
    <property type="taxonomic scope" value="Bacteria"/>
</dbReference>